<dbReference type="Proteomes" id="UP000255224">
    <property type="component" value="Unassembled WGS sequence"/>
</dbReference>
<reference evidence="1 2" key="1">
    <citation type="submission" date="2018-06" db="EMBL/GenBank/DDBJ databases">
        <authorList>
            <consortium name="Pathogen Informatics"/>
            <person name="Doyle S."/>
        </authorList>
    </citation>
    <scope>NUCLEOTIDE SEQUENCE [LARGE SCALE GENOMIC DNA]</scope>
    <source>
        <strain evidence="1 2">NCTC13533</strain>
    </source>
</reference>
<evidence type="ECO:0000313" key="1">
    <source>
        <dbReference type="EMBL" id="STC93598.1"/>
    </source>
</evidence>
<accession>A0A1M7MYQ1</accession>
<dbReference type="AlphaFoldDB" id="A0A1M7MYQ1"/>
<protein>
    <submittedName>
        <fullName evidence="1">Uncharacterized protein</fullName>
    </submittedName>
</protein>
<proteinExistence type="predicted"/>
<evidence type="ECO:0000313" key="2">
    <source>
        <dbReference type="Proteomes" id="UP000255224"/>
    </source>
</evidence>
<name>A0A1M7MYQ1_CHRCU</name>
<sequence length="30" mass="3543">MDDFAKFNEISHAKTFKTRKFVINKNLLDA</sequence>
<accession>A0A376DQ39</accession>
<organism evidence="1 2">
    <name type="scientific">Chryseobacterium carnipullorum</name>
    <dbReference type="NCBI Taxonomy" id="1124835"/>
    <lineage>
        <taxon>Bacteria</taxon>
        <taxon>Pseudomonadati</taxon>
        <taxon>Bacteroidota</taxon>
        <taxon>Flavobacteriia</taxon>
        <taxon>Flavobacteriales</taxon>
        <taxon>Weeksellaceae</taxon>
        <taxon>Chryseobacterium group</taxon>
        <taxon>Chryseobacterium</taxon>
    </lineage>
</organism>
<dbReference type="EMBL" id="UFVQ01000003">
    <property type="protein sequence ID" value="STC93598.1"/>
    <property type="molecule type" value="Genomic_DNA"/>
</dbReference>
<gene>
    <name evidence="1" type="ORF">NCTC13533_00929</name>
</gene>